<dbReference type="Proteomes" id="UP000297385">
    <property type="component" value="Unassembled WGS sequence"/>
</dbReference>
<keyword evidence="1" id="KW-0812">Transmembrane</keyword>
<sequence>MIRAERRIVFAAIAVFVALGGMAMVIHGVLFDIRNAMLYGGISLVLGVAVLALMLTPRPTDSS</sequence>
<feature type="transmembrane region" description="Helical" evidence="1">
    <location>
        <begin position="7"/>
        <end position="30"/>
    </location>
</feature>
<gene>
    <name evidence="2" type="ORF">E2553_03520</name>
</gene>
<dbReference type="InterPro" id="IPR021347">
    <property type="entry name" value="DUF2964"/>
</dbReference>
<proteinExistence type="predicted"/>
<dbReference type="AlphaFoldDB" id="A0A4Y8N3F6"/>
<evidence type="ECO:0000256" key="1">
    <source>
        <dbReference type="SAM" id="Phobius"/>
    </source>
</evidence>
<dbReference type="RefSeq" id="WP_134456050.1">
    <property type="nucleotide sequence ID" value="NZ_JAQQEG010000018.1"/>
</dbReference>
<dbReference type="GeneID" id="97305178"/>
<evidence type="ECO:0000313" key="2">
    <source>
        <dbReference type="EMBL" id="TFE44175.1"/>
    </source>
</evidence>
<name>A0A4Y8N3F6_9BURK</name>
<feature type="transmembrane region" description="Helical" evidence="1">
    <location>
        <begin position="36"/>
        <end position="55"/>
    </location>
</feature>
<dbReference type="Pfam" id="PF11177">
    <property type="entry name" value="DUF2964"/>
    <property type="match status" value="1"/>
</dbReference>
<accession>A0A4Y8N3F6</accession>
<protein>
    <submittedName>
        <fullName evidence="2">DUF2964 family protein</fullName>
    </submittedName>
</protein>
<comment type="caution">
    <text evidence="2">The sequence shown here is derived from an EMBL/GenBank/DDBJ whole genome shotgun (WGS) entry which is preliminary data.</text>
</comment>
<keyword evidence="1" id="KW-0472">Membrane</keyword>
<dbReference type="EMBL" id="SNVI01000001">
    <property type="protein sequence ID" value="TFE44175.1"/>
    <property type="molecule type" value="Genomic_DNA"/>
</dbReference>
<organism evidence="2 3">
    <name type="scientific">Paraburkholderia dipogonis</name>
    <dbReference type="NCBI Taxonomy" id="1211383"/>
    <lineage>
        <taxon>Bacteria</taxon>
        <taxon>Pseudomonadati</taxon>
        <taxon>Pseudomonadota</taxon>
        <taxon>Betaproteobacteria</taxon>
        <taxon>Burkholderiales</taxon>
        <taxon>Burkholderiaceae</taxon>
        <taxon>Paraburkholderia</taxon>
    </lineage>
</organism>
<reference evidence="2 3" key="1">
    <citation type="submission" date="2019-03" db="EMBL/GenBank/DDBJ databases">
        <title>Complete Genome Sequence of Paraburkholderia dipogonis ICMP 19430T, a Nitrogen-fixing Symbiont of the South African Invasive Legume Dipogon lignosus in New Zealand.</title>
        <authorList>
            <person name="De Meyer S.E."/>
        </authorList>
    </citation>
    <scope>NUCLEOTIDE SEQUENCE [LARGE SCALE GENOMIC DNA]</scope>
    <source>
        <strain evidence="2 3">ICMP 19430</strain>
    </source>
</reference>
<evidence type="ECO:0000313" key="3">
    <source>
        <dbReference type="Proteomes" id="UP000297385"/>
    </source>
</evidence>
<keyword evidence="1" id="KW-1133">Transmembrane helix</keyword>